<evidence type="ECO:0000313" key="3">
    <source>
        <dbReference type="Proteomes" id="UP001396898"/>
    </source>
</evidence>
<organism evidence="2 3">
    <name type="scientific">Apiospora marii</name>
    <dbReference type="NCBI Taxonomy" id="335849"/>
    <lineage>
        <taxon>Eukaryota</taxon>
        <taxon>Fungi</taxon>
        <taxon>Dikarya</taxon>
        <taxon>Ascomycota</taxon>
        <taxon>Pezizomycotina</taxon>
        <taxon>Sordariomycetes</taxon>
        <taxon>Xylariomycetidae</taxon>
        <taxon>Amphisphaeriales</taxon>
        <taxon>Apiosporaceae</taxon>
        <taxon>Apiospora</taxon>
    </lineage>
</organism>
<dbReference type="Proteomes" id="UP001396898">
    <property type="component" value="Unassembled WGS sequence"/>
</dbReference>
<name>A0ABR1R1I1_9PEZI</name>
<proteinExistence type="predicted"/>
<feature type="signal peptide" evidence="1">
    <location>
        <begin position="1"/>
        <end position="19"/>
    </location>
</feature>
<reference evidence="2 3" key="1">
    <citation type="submission" date="2023-01" db="EMBL/GenBank/DDBJ databases">
        <title>Analysis of 21 Apiospora genomes using comparative genomics revels a genus with tremendous synthesis potential of carbohydrate active enzymes and secondary metabolites.</title>
        <authorList>
            <person name="Sorensen T."/>
        </authorList>
    </citation>
    <scope>NUCLEOTIDE SEQUENCE [LARGE SCALE GENOMIC DNA]</scope>
    <source>
        <strain evidence="2 3">CBS 20057</strain>
    </source>
</reference>
<evidence type="ECO:0000256" key="1">
    <source>
        <dbReference type="SAM" id="SignalP"/>
    </source>
</evidence>
<dbReference type="EMBL" id="JAQQWI010000025">
    <property type="protein sequence ID" value="KAK7993108.1"/>
    <property type="molecule type" value="Genomic_DNA"/>
</dbReference>
<accession>A0ABR1R1I1</accession>
<sequence length="96" mass="10750">MVSAAFLLTSALACLQVSAVPATQHERRWMCGSPSVAAQDRSNQCMREKAPDACPDQDCNEECYQELWKTCCKKNDGKVYGSLIDPERFDCAIWMP</sequence>
<feature type="chain" id="PRO_5045167850" description="Folate receptor-like domain-containing protein" evidence="1">
    <location>
        <begin position="20"/>
        <end position="96"/>
    </location>
</feature>
<evidence type="ECO:0000313" key="2">
    <source>
        <dbReference type="EMBL" id="KAK7993108.1"/>
    </source>
</evidence>
<protein>
    <recommendedName>
        <fullName evidence="4">Folate receptor-like domain-containing protein</fullName>
    </recommendedName>
</protein>
<evidence type="ECO:0008006" key="4">
    <source>
        <dbReference type="Google" id="ProtNLM"/>
    </source>
</evidence>
<keyword evidence="1" id="KW-0732">Signal</keyword>
<keyword evidence="3" id="KW-1185">Reference proteome</keyword>
<comment type="caution">
    <text evidence="2">The sequence shown here is derived from an EMBL/GenBank/DDBJ whole genome shotgun (WGS) entry which is preliminary data.</text>
</comment>
<gene>
    <name evidence="2" type="ORF">PG991_016287</name>
</gene>